<evidence type="ECO:0000256" key="3">
    <source>
        <dbReference type="ARBA" id="ARBA00006880"/>
    </source>
</evidence>
<dbReference type="GO" id="GO:0004040">
    <property type="term" value="F:amidase activity"/>
    <property type="evidence" value="ECO:0007669"/>
    <property type="project" value="InterPro"/>
</dbReference>
<feature type="compositionally biased region" description="Basic and acidic residues" evidence="11">
    <location>
        <begin position="132"/>
        <end position="144"/>
    </location>
</feature>
<keyword evidence="9" id="KW-0961">Cell wall biogenesis/degradation</keyword>
<feature type="domain" description="Mannosyl-glycoprotein endo-beta-N-acetylglucosamidase-like" evidence="12">
    <location>
        <begin position="173"/>
        <end position="324"/>
    </location>
</feature>
<evidence type="ECO:0000256" key="4">
    <source>
        <dbReference type="ARBA" id="ARBA00007974"/>
    </source>
</evidence>
<keyword evidence="13" id="KW-0282">Flagellum</keyword>
<dbReference type="GO" id="GO:0016798">
    <property type="term" value="F:hydrolase activity, acting on glycosyl bonds"/>
    <property type="evidence" value="ECO:0007669"/>
    <property type="project" value="UniProtKB-KW"/>
</dbReference>
<feature type="region of interest" description="Disordered" evidence="11">
    <location>
        <begin position="110"/>
        <end position="144"/>
    </location>
</feature>
<dbReference type="EMBL" id="SMBX01000003">
    <property type="protein sequence ID" value="TCV00812.1"/>
    <property type="molecule type" value="Genomic_DNA"/>
</dbReference>
<dbReference type="InterPro" id="IPR002901">
    <property type="entry name" value="MGlyc_endo_b_GlcNAc-like_dom"/>
</dbReference>
<keyword evidence="7" id="KW-0378">Hydrolase</keyword>
<comment type="similarity">
    <text evidence="4">In the C-terminal section; belongs to the glycosyl hydrolase 73 family.</text>
</comment>
<comment type="caution">
    <text evidence="13">The sequence shown here is derived from an EMBL/GenBank/DDBJ whole genome shotgun (WGS) entry which is preliminary data.</text>
</comment>
<dbReference type="PRINTS" id="PR01002">
    <property type="entry name" value="FLGFLGJ"/>
</dbReference>
<organism evidence="13 14">
    <name type="scientific">Paracandidimonas soli</name>
    <dbReference type="NCBI Taxonomy" id="1917182"/>
    <lineage>
        <taxon>Bacteria</taxon>
        <taxon>Pseudomonadati</taxon>
        <taxon>Pseudomonadota</taxon>
        <taxon>Betaproteobacteria</taxon>
        <taxon>Burkholderiales</taxon>
        <taxon>Alcaligenaceae</taxon>
        <taxon>Paracandidimonas</taxon>
    </lineage>
</organism>
<gene>
    <name evidence="13" type="ORF">EV686_103396</name>
</gene>
<keyword evidence="14" id="KW-1185">Reference proteome</keyword>
<keyword evidence="8" id="KW-0326">Glycosidase</keyword>
<dbReference type="Proteomes" id="UP000294692">
    <property type="component" value="Unassembled WGS sequence"/>
</dbReference>
<evidence type="ECO:0000256" key="7">
    <source>
        <dbReference type="ARBA" id="ARBA00022801"/>
    </source>
</evidence>
<evidence type="ECO:0000256" key="1">
    <source>
        <dbReference type="ARBA" id="ARBA00002954"/>
    </source>
</evidence>
<dbReference type="PANTHER" id="PTHR33308">
    <property type="entry name" value="PEPTIDOGLYCAN HYDROLASE FLGJ"/>
    <property type="match status" value="1"/>
</dbReference>
<protein>
    <recommendedName>
        <fullName evidence="5">Peptidoglycan hydrolase FlgJ</fullName>
    </recommendedName>
    <alternativeName>
        <fullName evidence="10">Muramidase FlgJ</fullName>
    </alternativeName>
</protein>
<dbReference type="GO" id="GO:0044780">
    <property type="term" value="P:bacterial-type flagellum assembly"/>
    <property type="evidence" value="ECO:0007669"/>
    <property type="project" value="InterPro"/>
</dbReference>
<dbReference type="InterPro" id="IPR019301">
    <property type="entry name" value="Flagellar_prot_FlgJ_N"/>
</dbReference>
<sequence length="347" mass="36754">MSYAYSITRPSDADSALEFGRLDALGHSVRSGVGKGSEAAQEEVARQFEALLIQQFLKQARQASAGLHDSPFESDQTRMAQSMGDEQLALQLATPGMGLAQALLDQMRGHGGPVAASSGIASPDAAAQPSRDTAKAGQDTDGRRIDAPSLTALIEQLTSRIPVVGAAFSAIQGAPRHIQSFVSRMTDAVQTAAEGSGIPAKLIMSQAALESGWGRREIKHPDGSTTHNLFGIKAGSRWTGKVADIVTTEYENGQPRKMVQTFRAYDSYEEALADYADLIGNSPRYSAVTQAATAEEAAKRIHEAGYATDPSYSDKLISIMRYLEEGGRPAAAGGKAPAAVNLAMLER</sequence>
<keyword evidence="6" id="KW-0574">Periplasm</keyword>
<comment type="function">
    <text evidence="1">Flagellum-specific muramidase which hydrolyzes the peptidoglycan layer to assemble the rod structure in the periplasmic space.</text>
</comment>
<dbReference type="OrthoDB" id="289937at2"/>
<name>A0A4R3VB36_9BURK</name>
<comment type="subcellular location">
    <subcellularLocation>
        <location evidence="2">Periplasm</location>
    </subcellularLocation>
</comment>
<evidence type="ECO:0000313" key="14">
    <source>
        <dbReference type="Proteomes" id="UP000294692"/>
    </source>
</evidence>
<dbReference type="GO" id="GO:0042597">
    <property type="term" value="C:periplasmic space"/>
    <property type="evidence" value="ECO:0007669"/>
    <property type="project" value="UniProtKB-SubCell"/>
</dbReference>
<dbReference type="Pfam" id="PF01832">
    <property type="entry name" value="Glucosaminidase"/>
    <property type="match status" value="1"/>
</dbReference>
<dbReference type="GO" id="GO:0071555">
    <property type="term" value="P:cell wall organization"/>
    <property type="evidence" value="ECO:0007669"/>
    <property type="project" value="UniProtKB-KW"/>
</dbReference>
<evidence type="ECO:0000259" key="12">
    <source>
        <dbReference type="SMART" id="SM00047"/>
    </source>
</evidence>
<evidence type="ECO:0000256" key="5">
    <source>
        <dbReference type="ARBA" id="ARBA00013433"/>
    </source>
</evidence>
<evidence type="ECO:0000256" key="8">
    <source>
        <dbReference type="ARBA" id="ARBA00023295"/>
    </source>
</evidence>
<keyword evidence="13" id="KW-0966">Cell projection</keyword>
<evidence type="ECO:0000256" key="11">
    <source>
        <dbReference type="SAM" id="MobiDB-lite"/>
    </source>
</evidence>
<keyword evidence="13" id="KW-0969">Cilium</keyword>
<evidence type="ECO:0000256" key="6">
    <source>
        <dbReference type="ARBA" id="ARBA00022764"/>
    </source>
</evidence>
<dbReference type="InterPro" id="IPR051056">
    <property type="entry name" value="Glycosyl_Hydrolase_73"/>
</dbReference>
<dbReference type="InterPro" id="IPR013377">
    <property type="entry name" value="FlgJ"/>
</dbReference>
<evidence type="ECO:0000256" key="10">
    <source>
        <dbReference type="ARBA" id="ARBA00030835"/>
    </source>
</evidence>
<dbReference type="PANTHER" id="PTHR33308:SF9">
    <property type="entry name" value="PEPTIDOGLYCAN HYDROLASE FLGJ"/>
    <property type="match status" value="1"/>
</dbReference>
<dbReference type="Pfam" id="PF10135">
    <property type="entry name" value="Rod-binding"/>
    <property type="match status" value="1"/>
</dbReference>
<evidence type="ECO:0000313" key="13">
    <source>
        <dbReference type="EMBL" id="TCV00812.1"/>
    </source>
</evidence>
<dbReference type="Gene3D" id="1.10.530.10">
    <property type="match status" value="1"/>
</dbReference>
<dbReference type="NCBIfam" id="TIGR02541">
    <property type="entry name" value="flagell_FlgJ"/>
    <property type="match status" value="1"/>
</dbReference>
<proteinExistence type="inferred from homology"/>
<dbReference type="SMART" id="SM00047">
    <property type="entry name" value="LYZ2"/>
    <property type="match status" value="1"/>
</dbReference>
<evidence type="ECO:0000256" key="9">
    <source>
        <dbReference type="ARBA" id="ARBA00023316"/>
    </source>
</evidence>
<dbReference type="Gene3D" id="2.10.70.40">
    <property type="entry name" value="peptidoglycan hydrolase"/>
    <property type="match status" value="1"/>
</dbReference>
<dbReference type="GO" id="GO:0071973">
    <property type="term" value="P:bacterial-type flagellum-dependent cell motility"/>
    <property type="evidence" value="ECO:0007669"/>
    <property type="project" value="TreeGrafter"/>
</dbReference>
<comment type="similarity">
    <text evidence="3">In the N-terminal section; belongs to the FlgJ family.</text>
</comment>
<evidence type="ECO:0000256" key="2">
    <source>
        <dbReference type="ARBA" id="ARBA00004418"/>
    </source>
</evidence>
<dbReference type="RefSeq" id="WP_132475820.1">
    <property type="nucleotide sequence ID" value="NZ_JBHRVM010000001.1"/>
</dbReference>
<accession>A0A4R3VB36</accession>
<reference evidence="13 14" key="1">
    <citation type="submission" date="2019-03" db="EMBL/GenBank/DDBJ databases">
        <title>Genomic Encyclopedia of Type Strains, Phase IV (KMG-IV): sequencing the most valuable type-strain genomes for metagenomic binning, comparative biology and taxonomic classification.</title>
        <authorList>
            <person name="Goeker M."/>
        </authorList>
    </citation>
    <scope>NUCLEOTIDE SEQUENCE [LARGE SCALE GENOMIC DNA]</scope>
    <source>
        <strain evidence="13 14">DSM 100048</strain>
    </source>
</reference>
<dbReference type="AlphaFoldDB" id="A0A4R3VB36"/>